<evidence type="ECO:0000256" key="1">
    <source>
        <dbReference type="ARBA" id="ARBA00004496"/>
    </source>
</evidence>
<evidence type="ECO:0000313" key="19">
    <source>
        <dbReference type="Proteomes" id="UP000676853"/>
    </source>
</evidence>
<comment type="pathway">
    <text evidence="7">Sulfur metabolism; dibenzothiophene degradation.</text>
</comment>
<reference evidence="18 19" key="1">
    <citation type="submission" date="2021-04" db="EMBL/GenBank/DDBJ databases">
        <title>Whole genome sequence analysis of a thiophenic sulfur metabolizing bacteria.</title>
        <authorList>
            <person name="Akhtar N."/>
            <person name="Akram J."/>
            <person name="Aslam A."/>
        </authorList>
    </citation>
    <scope>NUCLEOTIDE SEQUENCE [LARGE SCALE GENOMIC DNA]</scope>
    <source>
        <strain evidence="18 19">3OW</strain>
    </source>
</reference>
<evidence type="ECO:0000256" key="11">
    <source>
        <dbReference type="ARBA" id="ARBA00047859"/>
    </source>
</evidence>
<feature type="domain" description="Acyl-CoA oxidase/dehydrogenase middle" evidence="15">
    <location>
        <begin position="139"/>
        <end position="226"/>
    </location>
</feature>
<evidence type="ECO:0000259" key="17">
    <source>
        <dbReference type="Pfam" id="PF08028"/>
    </source>
</evidence>
<evidence type="ECO:0000256" key="9">
    <source>
        <dbReference type="ARBA" id="ARBA00034328"/>
    </source>
</evidence>
<feature type="domain" description="Acyl-CoA dehydrogenase C-terminal" evidence="17">
    <location>
        <begin position="259"/>
        <end position="394"/>
    </location>
</feature>
<keyword evidence="6" id="KW-0503">Monooxygenase</keyword>
<evidence type="ECO:0000259" key="16">
    <source>
        <dbReference type="Pfam" id="PF02771"/>
    </source>
</evidence>
<comment type="subcellular location">
    <subcellularLocation>
        <location evidence="1">Cytoplasm</location>
    </subcellularLocation>
</comment>
<keyword evidence="2" id="KW-0285">Flavoprotein</keyword>
<dbReference type="InterPro" id="IPR013786">
    <property type="entry name" value="AcylCoA_DH/ox_N"/>
</dbReference>
<evidence type="ECO:0000256" key="12">
    <source>
        <dbReference type="ARBA" id="ARBA00048445"/>
    </source>
</evidence>
<dbReference type="PANTHER" id="PTHR43884">
    <property type="entry name" value="ACYL-COA DEHYDROGENASE"/>
    <property type="match status" value="1"/>
</dbReference>
<evidence type="ECO:0000256" key="13">
    <source>
        <dbReference type="ARBA" id="ARBA00049456"/>
    </source>
</evidence>
<accession>A0ABS5NER2</accession>
<dbReference type="PANTHER" id="PTHR43884:SF12">
    <property type="entry name" value="ISOVALERYL-COA DEHYDROGENASE, MITOCHONDRIAL-RELATED"/>
    <property type="match status" value="1"/>
</dbReference>
<dbReference type="EC" id="1.14.14.21" evidence="9"/>
<dbReference type="InterPro" id="IPR037069">
    <property type="entry name" value="AcylCoA_DH/ox_N_sf"/>
</dbReference>
<dbReference type="Pfam" id="PF08028">
    <property type="entry name" value="Acyl-CoA_dh_2"/>
    <property type="match status" value="1"/>
</dbReference>
<name>A0ABS5NER2_TSUPA</name>
<dbReference type="Gene3D" id="1.10.540.10">
    <property type="entry name" value="Acyl-CoA dehydrogenase/oxidase, N-terminal domain"/>
    <property type="match status" value="1"/>
</dbReference>
<organism evidence="18 19">
    <name type="scientific">Tsukamurella paurometabola</name>
    <name type="common">Corynebacterium paurometabolum</name>
    <dbReference type="NCBI Taxonomy" id="2061"/>
    <lineage>
        <taxon>Bacteria</taxon>
        <taxon>Bacillati</taxon>
        <taxon>Actinomycetota</taxon>
        <taxon>Actinomycetes</taxon>
        <taxon>Mycobacteriales</taxon>
        <taxon>Tsukamurellaceae</taxon>
        <taxon>Tsukamurella</taxon>
    </lineage>
</organism>
<proteinExistence type="inferred from homology"/>
<evidence type="ECO:0000256" key="5">
    <source>
        <dbReference type="ARBA" id="ARBA00023002"/>
    </source>
</evidence>
<dbReference type="InterPro" id="IPR006091">
    <property type="entry name" value="Acyl-CoA_Oxase/DH_mid-dom"/>
</dbReference>
<comment type="similarity">
    <text evidence="8">Belongs to the DszC flavin monooxygenase family.</text>
</comment>
<dbReference type="PIRSF" id="PIRSF016578">
    <property type="entry name" value="HsaA"/>
    <property type="match status" value="1"/>
</dbReference>
<dbReference type="Pfam" id="PF02770">
    <property type="entry name" value="Acyl-CoA_dh_M"/>
    <property type="match status" value="1"/>
</dbReference>
<evidence type="ECO:0000313" key="18">
    <source>
        <dbReference type="EMBL" id="MBS4102752.1"/>
    </source>
</evidence>
<dbReference type="Proteomes" id="UP000676853">
    <property type="component" value="Unassembled WGS sequence"/>
</dbReference>
<dbReference type="InterPro" id="IPR036250">
    <property type="entry name" value="AcylCo_DH-like_C"/>
</dbReference>
<evidence type="ECO:0000256" key="6">
    <source>
        <dbReference type="ARBA" id="ARBA00023033"/>
    </source>
</evidence>
<sequence length="420" mass="45531">MTLSPEKQHIYTPGRPDRADSDPVAVARGLADKWRATAVERDRVGGSATVEREDLRASGLLSLLIPREYGGWGADWPTAVEVVRAIATVDGSLGHLFGYHLSSAPMIEMIGSPEQEQRLYRQIAENDWWTGNASSENNSHVLDWKVSATPTQDGGYILNGTKHFCSGAKGSDLLFVFAVVQEDSAQQGAIIAAAIPTSRVGIRTNDDWAAIGMRQTDSGSTDFDNVKVEADEVLGAPNAFILAFIQSERGSLFAPIVQLIFANVYLGIAHGALDVAREYTRTQARPWTPAGVQQATEDPYTIRSYGEFTIALQGADAAAREAARLLQTVWDKGDALTPEDRGELMVKVSGVKALATNAALSVNSGIFEVIGARGTNPKYGYDRFWRNVRTHTLHDPVAYKIADVGKHTLNGQYPIPGFTS</sequence>
<feature type="region of interest" description="Disordered" evidence="14">
    <location>
        <begin position="1"/>
        <end position="22"/>
    </location>
</feature>
<evidence type="ECO:0000256" key="10">
    <source>
        <dbReference type="ARBA" id="ARBA00034345"/>
    </source>
</evidence>
<keyword evidence="4" id="KW-0547">Nucleotide-binding</keyword>
<evidence type="ECO:0000259" key="15">
    <source>
        <dbReference type="Pfam" id="PF02770"/>
    </source>
</evidence>
<evidence type="ECO:0000256" key="2">
    <source>
        <dbReference type="ARBA" id="ARBA00022630"/>
    </source>
</evidence>
<evidence type="ECO:0000256" key="3">
    <source>
        <dbReference type="ARBA" id="ARBA00022643"/>
    </source>
</evidence>
<keyword evidence="3" id="KW-0288">FMN</keyword>
<evidence type="ECO:0000256" key="8">
    <source>
        <dbReference type="ARBA" id="ARBA00034317"/>
    </source>
</evidence>
<comment type="catalytic activity">
    <reaction evidence="11">
        <text>dibenzothiophene + FMNH2 + O2 = dibenzothiophene 5-oxide + FMN + H2O + H(+)</text>
        <dbReference type="Rhea" id="RHEA:49076"/>
        <dbReference type="ChEBI" id="CHEBI:15377"/>
        <dbReference type="ChEBI" id="CHEBI:15378"/>
        <dbReference type="ChEBI" id="CHEBI:15379"/>
        <dbReference type="ChEBI" id="CHEBI:23681"/>
        <dbReference type="ChEBI" id="CHEBI:23683"/>
        <dbReference type="ChEBI" id="CHEBI:57618"/>
        <dbReference type="ChEBI" id="CHEBI:58210"/>
    </reaction>
</comment>
<comment type="catalytic activity">
    <reaction evidence="12">
        <text>dibenzothiophene 5-oxide + FMNH2 + O2 = dibenzothiophene 5,5-dioxide + FMN + H2O + H(+)</text>
        <dbReference type="Rhea" id="RHEA:49080"/>
        <dbReference type="ChEBI" id="CHEBI:15377"/>
        <dbReference type="ChEBI" id="CHEBI:15378"/>
        <dbReference type="ChEBI" id="CHEBI:15379"/>
        <dbReference type="ChEBI" id="CHEBI:23683"/>
        <dbReference type="ChEBI" id="CHEBI:57618"/>
        <dbReference type="ChEBI" id="CHEBI:58210"/>
        <dbReference type="ChEBI" id="CHEBI:90356"/>
    </reaction>
</comment>
<protein>
    <recommendedName>
        <fullName evidence="10">Dibenzothiophene monooxygenase</fullName>
        <ecNumber evidence="9">1.14.14.21</ecNumber>
    </recommendedName>
</protein>
<evidence type="ECO:0000256" key="14">
    <source>
        <dbReference type="SAM" id="MobiDB-lite"/>
    </source>
</evidence>
<comment type="catalytic activity">
    <reaction evidence="13">
        <text>dibenzothiophene + 2 FMNH2 + 2 O2 = dibenzothiophene 5,5-dioxide + 2 FMN + 2 H2O + 2 H(+)</text>
        <dbReference type="Rhea" id="RHEA:49072"/>
        <dbReference type="ChEBI" id="CHEBI:15377"/>
        <dbReference type="ChEBI" id="CHEBI:15378"/>
        <dbReference type="ChEBI" id="CHEBI:15379"/>
        <dbReference type="ChEBI" id="CHEBI:23681"/>
        <dbReference type="ChEBI" id="CHEBI:57618"/>
        <dbReference type="ChEBI" id="CHEBI:58210"/>
        <dbReference type="ChEBI" id="CHEBI:90356"/>
        <dbReference type="EC" id="1.14.14.21"/>
    </reaction>
</comment>
<feature type="domain" description="Acyl-CoA dehydrogenase/oxidase N-terminal" evidence="16">
    <location>
        <begin position="51"/>
        <end position="125"/>
    </location>
</feature>
<dbReference type="SUPFAM" id="SSF47203">
    <property type="entry name" value="Acyl-CoA dehydrogenase C-terminal domain-like"/>
    <property type="match status" value="1"/>
</dbReference>
<dbReference type="Gene3D" id="2.40.110.10">
    <property type="entry name" value="Butyryl-CoA Dehydrogenase, subunit A, domain 2"/>
    <property type="match status" value="1"/>
</dbReference>
<dbReference type="SUPFAM" id="SSF56645">
    <property type="entry name" value="Acyl-CoA dehydrogenase NM domain-like"/>
    <property type="match status" value="1"/>
</dbReference>
<keyword evidence="5" id="KW-0560">Oxidoreductase</keyword>
<dbReference type="InterPro" id="IPR013107">
    <property type="entry name" value="Acyl-CoA_DH_C"/>
</dbReference>
<dbReference type="EMBL" id="JAGXOE010000041">
    <property type="protein sequence ID" value="MBS4102752.1"/>
    <property type="molecule type" value="Genomic_DNA"/>
</dbReference>
<evidence type="ECO:0000256" key="4">
    <source>
        <dbReference type="ARBA" id="ARBA00022741"/>
    </source>
</evidence>
<gene>
    <name evidence="18" type="ORF">KFZ73_16090</name>
</gene>
<comment type="caution">
    <text evidence="18">The sequence shown here is derived from an EMBL/GenBank/DDBJ whole genome shotgun (WGS) entry which is preliminary data.</text>
</comment>
<dbReference type="Pfam" id="PF02771">
    <property type="entry name" value="Acyl-CoA_dh_N"/>
    <property type="match status" value="1"/>
</dbReference>
<keyword evidence="19" id="KW-1185">Reference proteome</keyword>
<dbReference type="InterPro" id="IPR009100">
    <property type="entry name" value="AcylCoA_DH/oxidase_NM_dom_sf"/>
</dbReference>
<evidence type="ECO:0000256" key="7">
    <source>
        <dbReference type="ARBA" id="ARBA00034307"/>
    </source>
</evidence>
<dbReference type="Gene3D" id="1.20.140.10">
    <property type="entry name" value="Butyryl-CoA Dehydrogenase, subunit A, domain 3"/>
    <property type="match status" value="1"/>
</dbReference>
<dbReference type="RefSeq" id="WP_212554319.1">
    <property type="nucleotide sequence ID" value="NZ_JAGXOE010000041.1"/>
</dbReference>
<dbReference type="InterPro" id="IPR046373">
    <property type="entry name" value="Acyl-CoA_Oxase/DH_mid-dom_sf"/>
</dbReference>